<evidence type="ECO:0000259" key="2">
    <source>
        <dbReference type="Pfam" id="PF14351"/>
    </source>
</evidence>
<reference evidence="3 4" key="1">
    <citation type="journal article" date="2015" name="Genome Announc.">
        <title>Genome Sequences of Oblitimonas alkaliphila gen. nov. sp. nov. (Proposed), a Novel Bacterium of the Pseudomonadaceae Family.</title>
        <authorList>
            <person name="Lauer A.C."/>
            <person name="Nicholson A.C."/>
            <person name="Humrighouse B.W."/>
            <person name="Emery B."/>
            <person name="Drobish A."/>
            <person name="Juieng P."/>
            <person name="Loparev V."/>
            <person name="McQuiston J.R."/>
        </authorList>
    </citation>
    <scope>NUCLEOTIDE SEQUENCE [LARGE SCALE GENOMIC DNA]</scope>
    <source>
        <strain evidence="3 4">E5571</strain>
    </source>
</reference>
<evidence type="ECO:0000313" key="3">
    <source>
        <dbReference type="EMBL" id="AKX59503.1"/>
    </source>
</evidence>
<feature type="transmembrane region" description="Helical" evidence="1">
    <location>
        <begin position="238"/>
        <end position="258"/>
    </location>
</feature>
<keyword evidence="1" id="KW-0812">Transmembrane</keyword>
<keyword evidence="4" id="KW-1185">Reference proteome</keyword>
<gene>
    <name evidence="3" type="ORF">AKN88_05810</name>
</gene>
<dbReference type="RefSeq" id="WP_053100680.1">
    <property type="nucleotide sequence ID" value="NZ_CP012365.1"/>
</dbReference>
<dbReference type="InterPro" id="IPR025513">
    <property type="entry name" value="DUF4401"/>
</dbReference>
<keyword evidence="1" id="KW-0472">Membrane</keyword>
<feature type="transmembrane region" description="Helical" evidence="1">
    <location>
        <begin position="127"/>
        <end position="146"/>
    </location>
</feature>
<proteinExistence type="predicted"/>
<evidence type="ECO:0000313" key="4">
    <source>
        <dbReference type="Proteomes" id="UP000063953"/>
    </source>
</evidence>
<feature type="domain" description="DUF4401" evidence="2">
    <location>
        <begin position="28"/>
        <end position="352"/>
    </location>
</feature>
<name>A0A0K1XE99_9GAMM</name>
<keyword evidence="1" id="KW-1133">Transmembrane helix</keyword>
<feature type="transmembrane region" description="Helical" evidence="1">
    <location>
        <begin position="166"/>
        <end position="186"/>
    </location>
</feature>
<feature type="transmembrane region" description="Helical" evidence="1">
    <location>
        <begin position="198"/>
        <end position="218"/>
    </location>
</feature>
<evidence type="ECO:0000256" key="1">
    <source>
        <dbReference type="SAM" id="Phobius"/>
    </source>
</evidence>
<feature type="transmembrane region" description="Helical" evidence="1">
    <location>
        <begin position="287"/>
        <end position="306"/>
    </location>
</feature>
<feature type="transmembrane region" description="Helical" evidence="1">
    <location>
        <begin position="337"/>
        <end position="356"/>
    </location>
</feature>
<feature type="transmembrane region" description="Helical" evidence="1">
    <location>
        <begin position="29"/>
        <end position="51"/>
    </location>
</feature>
<sequence>MSNVLWQRLHKAQLVTGTQPLVASSANPLYLHLLAGFAGWVSVLFSLALIYSISSLVLEIFAAPSSSLEGSVSLVMAALYGGLALGLSLLAPGHLFLVHWSRACYLVSQGLLVLGLVLLLDNNQWAAGVLLLVNAVLFWLFQAPVLRRLSCHLWLASICWLVWDSYLYLVWPVCLLVAALIWLNLFRWARWGRWLEPIAQSASLFFILGIGLFYYSYAAASSTGWGLVQISGENTWRWFNPANMACSVISAGVGLYLVRNMADSARFSALQAVIMGLVLLLSVANQWLVGVSGSVLLLALAVRIGYQRLALKLLLGLLVLLVWYYYSLHLSLLQKSWWLMGSGVCLITAFILIRYLQVCSQTSQELNHD</sequence>
<dbReference type="STRING" id="1697053.AKN87_08260"/>
<feature type="transmembrane region" description="Helical" evidence="1">
    <location>
        <begin position="97"/>
        <end position="120"/>
    </location>
</feature>
<accession>A0A0K1XE99</accession>
<dbReference type="Proteomes" id="UP000063953">
    <property type="component" value="Chromosome"/>
</dbReference>
<dbReference type="Pfam" id="PF14351">
    <property type="entry name" value="DUF4401"/>
    <property type="match status" value="1"/>
</dbReference>
<feature type="transmembrane region" description="Helical" evidence="1">
    <location>
        <begin position="265"/>
        <end position="281"/>
    </location>
</feature>
<dbReference type="EMBL" id="CP012365">
    <property type="protein sequence ID" value="AKX59503.1"/>
    <property type="molecule type" value="Genomic_DNA"/>
</dbReference>
<protein>
    <recommendedName>
        <fullName evidence="2">DUF4401 domain-containing protein</fullName>
    </recommendedName>
</protein>
<dbReference type="AlphaFoldDB" id="A0A0K1XE99"/>
<feature type="transmembrane region" description="Helical" evidence="1">
    <location>
        <begin position="313"/>
        <end position="331"/>
    </location>
</feature>
<feature type="transmembrane region" description="Helical" evidence="1">
    <location>
        <begin position="72"/>
        <end position="91"/>
    </location>
</feature>
<organism evidence="3 4">
    <name type="scientific">Thiopseudomonas alkaliphila</name>
    <dbReference type="NCBI Taxonomy" id="1697053"/>
    <lineage>
        <taxon>Bacteria</taxon>
        <taxon>Pseudomonadati</taxon>
        <taxon>Pseudomonadota</taxon>
        <taxon>Gammaproteobacteria</taxon>
        <taxon>Pseudomonadales</taxon>
        <taxon>Pseudomonadaceae</taxon>
        <taxon>Thiopseudomonas</taxon>
    </lineage>
</organism>